<keyword evidence="2" id="KW-0812">Transmembrane</keyword>
<protein>
    <recommendedName>
        <fullName evidence="3">DUF1279 domain-containing protein</fullName>
    </recommendedName>
</protein>
<accession>A0A8H3VCI9</accession>
<evidence type="ECO:0000259" key="3">
    <source>
        <dbReference type="Pfam" id="PF06916"/>
    </source>
</evidence>
<evidence type="ECO:0000256" key="2">
    <source>
        <dbReference type="SAM" id="Phobius"/>
    </source>
</evidence>
<feature type="transmembrane region" description="Helical" evidence="2">
    <location>
        <begin position="135"/>
        <end position="158"/>
    </location>
</feature>
<keyword evidence="2" id="KW-1133">Transmembrane helix</keyword>
<name>A0A8H3VCI9_VENIN</name>
<feature type="domain" description="DUF1279" evidence="3">
    <location>
        <begin position="126"/>
        <end position="247"/>
    </location>
</feature>
<organism evidence="4 6">
    <name type="scientific">Venturia inaequalis</name>
    <name type="common">Apple scab fungus</name>
    <dbReference type="NCBI Taxonomy" id="5025"/>
    <lineage>
        <taxon>Eukaryota</taxon>
        <taxon>Fungi</taxon>
        <taxon>Dikarya</taxon>
        <taxon>Ascomycota</taxon>
        <taxon>Pezizomycotina</taxon>
        <taxon>Dothideomycetes</taxon>
        <taxon>Pleosporomycetidae</taxon>
        <taxon>Venturiales</taxon>
        <taxon>Venturiaceae</taxon>
        <taxon>Venturia</taxon>
    </lineage>
</organism>
<evidence type="ECO:0000313" key="6">
    <source>
        <dbReference type="Proteomes" id="UP000447873"/>
    </source>
</evidence>
<dbReference type="Pfam" id="PF06916">
    <property type="entry name" value="FAM210A-B_dom"/>
    <property type="match status" value="1"/>
</dbReference>
<dbReference type="PANTHER" id="PTHR21377">
    <property type="entry name" value="PROTEIN FAM210B, MITOCHONDRIAL"/>
    <property type="match status" value="1"/>
</dbReference>
<comment type="caution">
    <text evidence="4">The sequence shown here is derived from an EMBL/GenBank/DDBJ whole genome shotgun (WGS) entry which is preliminary data.</text>
</comment>
<reference evidence="4 6" key="1">
    <citation type="submission" date="2018-12" db="EMBL/GenBank/DDBJ databases">
        <title>Venturia inaequalis Genome Resource.</title>
        <authorList>
            <person name="Lichtner F.J."/>
        </authorList>
    </citation>
    <scope>NUCLEOTIDE SEQUENCE [LARGE SCALE GENOMIC DNA]</scope>
    <source>
        <strain evidence="4 6">120213</strain>
        <strain evidence="5 7">DMI_063113</strain>
    </source>
</reference>
<proteinExistence type="predicted"/>
<gene>
    <name evidence="5" type="ORF">EG327_009051</name>
    <name evidence="4" type="ORF">EG328_005390</name>
</gene>
<dbReference type="EMBL" id="WNWS01000029">
    <property type="protein sequence ID" value="KAE9986504.1"/>
    <property type="molecule type" value="Genomic_DNA"/>
</dbReference>
<evidence type="ECO:0000313" key="5">
    <source>
        <dbReference type="EMBL" id="KAE9992409.1"/>
    </source>
</evidence>
<dbReference type="Proteomes" id="UP000447873">
    <property type="component" value="Unassembled WGS sequence"/>
</dbReference>
<dbReference type="EMBL" id="WNWR01000059">
    <property type="protein sequence ID" value="KAE9992409.1"/>
    <property type="molecule type" value="Genomic_DNA"/>
</dbReference>
<dbReference type="PANTHER" id="PTHR21377:SF0">
    <property type="entry name" value="PROTEIN FAM210B, MITOCHONDRIAL"/>
    <property type="match status" value="1"/>
</dbReference>
<sequence>MPSILQQSQAIRTYTPIESISSTSNIALTQAVIMSATKSFTRQITRSPFRTIQTPSPNTPKSSIVRFALRSNICTICRPKSGSTPINQRVLHRQSLGRIRFNSSKPTPPDPNPHLGSPEPALSLSQRLKKLSREYGWSALGVYLALSALDFPFCFLAVRMLGTDRIGRWEHNIVEAFWKVVRIPFPDLGKKELEAGAGETWGTSDVKQAEVDNAGVDASLWTQLALAYAIHKSFIFIRVPLTAAILPKVVKTLRGWGWDIGKRKPKLPKSS</sequence>
<evidence type="ECO:0000313" key="4">
    <source>
        <dbReference type="EMBL" id="KAE9986504.1"/>
    </source>
</evidence>
<keyword evidence="2" id="KW-0472">Membrane</keyword>
<dbReference type="Proteomes" id="UP000490939">
    <property type="component" value="Unassembled WGS sequence"/>
</dbReference>
<evidence type="ECO:0000256" key="1">
    <source>
        <dbReference type="SAM" id="MobiDB-lite"/>
    </source>
</evidence>
<keyword evidence="7" id="KW-1185">Reference proteome</keyword>
<dbReference type="InterPro" id="IPR045866">
    <property type="entry name" value="FAM210A/B-like"/>
</dbReference>
<evidence type="ECO:0000313" key="7">
    <source>
        <dbReference type="Proteomes" id="UP000490939"/>
    </source>
</evidence>
<feature type="region of interest" description="Disordered" evidence="1">
    <location>
        <begin position="98"/>
        <end position="120"/>
    </location>
</feature>
<dbReference type="GO" id="GO:0005739">
    <property type="term" value="C:mitochondrion"/>
    <property type="evidence" value="ECO:0007669"/>
    <property type="project" value="TreeGrafter"/>
</dbReference>
<dbReference type="InterPro" id="IPR009688">
    <property type="entry name" value="FAM210A/B-like_dom"/>
</dbReference>
<dbReference type="AlphaFoldDB" id="A0A8H3VCI9"/>